<evidence type="ECO:0008006" key="3">
    <source>
        <dbReference type="Google" id="ProtNLM"/>
    </source>
</evidence>
<reference evidence="1 2" key="1">
    <citation type="submission" date="2020-04" db="EMBL/GenBank/DDBJ databases">
        <authorList>
            <person name="Wallbank WR R."/>
            <person name="Pardo Diaz C."/>
            <person name="Kozak K."/>
            <person name="Martin S."/>
            <person name="Jiggins C."/>
            <person name="Moest M."/>
            <person name="Warren A I."/>
            <person name="Byers J.R.P. K."/>
            <person name="Montejo-Kovacevich G."/>
            <person name="Yen C E."/>
        </authorList>
    </citation>
    <scope>NUCLEOTIDE SEQUENCE [LARGE SCALE GENOMIC DNA]</scope>
</reference>
<evidence type="ECO:0000313" key="2">
    <source>
        <dbReference type="Proteomes" id="UP000494256"/>
    </source>
</evidence>
<dbReference type="OrthoDB" id="7491005at2759"/>
<dbReference type="PANTHER" id="PTHR45749:SF35">
    <property type="entry name" value="AC-LIKE TRANSPOSASE-RELATED"/>
    <property type="match status" value="1"/>
</dbReference>
<gene>
    <name evidence="1" type="ORF">APLA_LOCUS14073</name>
</gene>
<dbReference type="PANTHER" id="PTHR45749">
    <property type="match status" value="1"/>
</dbReference>
<dbReference type="AlphaFoldDB" id="A0A8S1AR65"/>
<evidence type="ECO:0000313" key="1">
    <source>
        <dbReference type="EMBL" id="CAB3252624.1"/>
    </source>
</evidence>
<protein>
    <recommendedName>
        <fullName evidence="3">DUF4371 domain-containing protein</fullName>
    </recommendedName>
</protein>
<comment type="caution">
    <text evidence="1">The sequence shown here is derived from an EMBL/GenBank/DDBJ whole genome shotgun (WGS) entry which is preliminary data.</text>
</comment>
<organism evidence="1 2">
    <name type="scientific">Arctia plantaginis</name>
    <name type="common">Wood tiger moth</name>
    <name type="synonym">Phalaena plantaginis</name>
    <dbReference type="NCBI Taxonomy" id="874455"/>
    <lineage>
        <taxon>Eukaryota</taxon>
        <taxon>Metazoa</taxon>
        <taxon>Ecdysozoa</taxon>
        <taxon>Arthropoda</taxon>
        <taxon>Hexapoda</taxon>
        <taxon>Insecta</taxon>
        <taxon>Pterygota</taxon>
        <taxon>Neoptera</taxon>
        <taxon>Endopterygota</taxon>
        <taxon>Lepidoptera</taxon>
        <taxon>Glossata</taxon>
        <taxon>Ditrysia</taxon>
        <taxon>Noctuoidea</taxon>
        <taxon>Erebidae</taxon>
        <taxon>Arctiinae</taxon>
        <taxon>Arctia</taxon>
    </lineage>
</organism>
<name>A0A8S1AR65_ARCPL</name>
<proteinExistence type="predicted"/>
<dbReference type="Proteomes" id="UP000494256">
    <property type="component" value="Unassembled WGS sequence"/>
</dbReference>
<dbReference type="EMBL" id="CADEBD010000372">
    <property type="protein sequence ID" value="CAB3252624.1"/>
    <property type="molecule type" value="Genomic_DNA"/>
</dbReference>
<accession>A0A8S1AR65</accession>
<sequence>MLSLVCEGYNNWKHLSEMLKIHENTTSHKKFYLSWIDAELRLKTGKTIDCQEQHLIRKENTRWNNVLSRLLHITLYVAENNMAFRGTSDKLYTPNNGKFLGLVQLLAKFHPVMQEHLRLAMKGDVSDHYWGKDIENKLIELMGEKVKSEIISQVKKSKY</sequence>